<dbReference type="SUPFAM" id="SSF56601">
    <property type="entry name" value="beta-lactamase/transpeptidase-like"/>
    <property type="match status" value="1"/>
</dbReference>
<keyword evidence="1" id="KW-0732">Signal</keyword>
<keyword evidence="5" id="KW-1185">Reference proteome</keyword>
<dbReference type="InterPro" id="IPR012338">
    <property type="entry name" value="Beta-lactam/transpept-like"/>
</dbReference>
<dbReference type="Gene3D" id="2.40.128.600">
    <property type="match status" value="1"/>
</dbReference>
<dbReference type="EMBL" id="JAUHLI010000031">
    <property type="protein sequence ID" value="MEE2003349.1"/>
    <property type="molecule type" value="Genomic_DNA"/>
</dbReference>
<dbReference type="InterPro" id="IPR001466">
    <property type="entry name" value="Beta-lactam-related"/>
</dbReference>
<dbReference type="InterPro" id="IPR021860">
    <property type="entry name" value="Peptidase_S12_Pab87-rel_C"/>
</dbReference>
<name>A0ABU7JAA1_9GAMM</name>
<dbReference type="InterPro" id="IPR050491">
    <property type="entry name" value="AmpC-like"/>
</dbReference>
<dbReference type="PANTHER" id="PTHR46825:SF15">
    <property type="entry name" value="BETA-LACTAMASE-RELATED DOMAIN-CONTAINING PROTEIN"/>
    <property type="match status" value="1"/>
</dbReference>
<reference evidence="4 5" key="1">
    <citation type="submission" date="2023-07" db="EMBL/GenBank/DDBJ databases">
        <title>Alkalimonas sp., MEB108 novel, alkaliphilic bacterium isolated from Lonar Lake, India.</title>
        <authorList>
            <person name="Joshi A."/>
            <person name="Thite S."/>
        </authorList>
    </citation>
    <scope>NUCLEOTIDE SEQUENCE [LARGE SCALE GENOMIC DNA]</scope>
    <source>
        <strain evidence="4 5">MEB108</strain>
    </source>
</reference>
<proteinExistence type="predicted"/>
<organism evidence="4 5">
    <name type="scientific">Alkalimonas cellulosilytica</name>
    <dbReference type="NCBI Taxonomy" id="3058395"/>
    <lineage>
        <taxon>Bacteria</taxon>
        <taxon>Pseudomonadati</taxon>
        <taxon>Pseudomonadota</taxon>
        <taxon>Gammaproteobacteria</taxon>
        <taxon>Alkalimonas</taxon>
    </lineage>
</organism>
<dbReference type="RefSeq" id="WP_330130372.1">
    <property type="nucleotide sequence ID" value="NZ_JAUHLI010000031.1"/>
</dbReference>
<feature type="chain" id="PRO_5045530421" evidence="1">
    <location>
        <begin position="25"/>
        <end position="535"/>
    </location>
</feature>
<dbReference type="Proteomes" id="UP001336314">
    <property type="component" value="Unassembled WGS sequence"/>
</dbReference>
<dbReference type="Pfam" id="PF11954">
    <property type="entry name" value="DUF3471"/>
    <property type="match status" value="1"/>
</dbReference>
<sequence length="535" mass="59158">MKYLIPTLKLVTAAVWLSCSVSQAEPAVELSIPDLVTQSMQAFDTPGMSVAVVHQGEVVHLAGYGYRDLEHQLPVAADSYFRLASASKAFTAASVAILVDEGKLSWDDKVVDHLPEFRLQDPWVTSEFTIRDLLSHRSGLVGGAGDSMIWPEPSGFSRQEVIHNLRYLTPQFSFRSNYGYSNVFYITAAELVARVAQQAWEDFVAERIFQPLGMACYAGDMPAEAVANSAVGYGTRNGDFFSIPRNGIDGKGLMSAAAGGLVCSAAEMTKWLQYLLEQSQASTNSFRVFSQQQLQEMWSPNTLMAVTNRTRQLHQTHFSAYGLGWRMQDMYGHKVVHHTGTLSGYQAYVALVPELELGVVVLNNGSDSGARMAVMQSILDSYLAVPEPQNWIAFLQQEREEREQRAALRAPDLPVGTGEVLLPFSAYAGYFVDRWFGGIEILHSPEGLSFRSERMINKVGSMEPFADHSFVIRWQDPNVAADTLIQFQLNAKRQVTGFELMPHRVQVGSRHAYRDMAFSKVADSAPAAAEATGDD</sequence>
<keyword evidence="4" id="KW-0378">Hydrolase</keyword>
<accession>A0ABU7JAA1</accession>
<evidence type="ECO:0000259" key="3">
    <source>
        <dbReference type="Pfam" id="PF11954"/>
    </source>
</evidence>
<feature type="domain" description="Beta-lactamase-related" evidence="2">
    <location>
        <begin position="34"/>
        <end position="371"/>
    </location>
</feature>
<evidence type="ECO:0000259" key="2">
    <source>
        <dbReference type="Pfam" id="PF00144"/>
    </source>
</evidence>
<evidence type="ECO:0000313" key="5">
    <source>
        <dbReference type="Proteomes" id="UP001336314"/>
    </source>
</evidence>
<feature type="domain" description="Peptidase S12 Pab87-related C-terminal" evidence="3">
    <location>
        <begin position="422"/>
        <end position="501"/>
    </location>
</feature>
<protein>
    <submittedName>
        <fullName evidence="4">Serine hydrolase</fullName>
    </submittedName>
</protein>
<dbReference type="GO" id="GO:0016787">
    <property type="term" value="F:hydrolase activity"/>
    <property type="evidence" value="ECO:0007669"/>
    <property type="project" value="UniProtKB-KW"/>
</dbReference>
<dbReference type="PANTHER" id="PTHR46825">
    <property type="entry name" value="D-ALANYL-D-ALANINE-CARBOXYPEPTIDASE/ENDOPEPTIDASE AMPH"/>
    <property type="match status" value="1"/>
</dbReference>
<gene>
    <name evidence="4" type="ORF">QWY20_18030</name>
</gene>
<dbReference type="Gene3D" id="3.40.710.10">
    <property type="entry name" value="DD-peptidase/beta-lactamase superfamily"/>
    <property type="match status" value="1"/>
</dbReference>
<evidence type="ECO:0000313" key="4">
    <source>
        <dbReference type="EMBL" id="MEE2003349.1"/>
    </source>
</evidence>
<comment type="caution">
    <text evidence="4">The sequence shown here is derived from an EMBL/GenBank/DDBJ whole genome shotgun (WGS) entry which is preliminary data.</text>
</comment>
<feature type="signal peptide" evidence="1">
    <location>
        <begin position="1"/>
        <end position="24"/>
    </location>
</feature>
<dbReference type="Pfam" id="PF00144">
    <property type="entry name" value="Beta-lactamase"/>
    <property type="match status" value="1"/>
</dbReference>
<evidence type="ECO:0000256" key="1">
    <source>
        <dbReference type="SAM" id="SignalP"/>
    </source>
</evidence>